<evidence type="ECO:0000256" key="2">
    <source>
        <dbReference type="SAM" id="Phobius"/>
    </source>
</evidence>
<feature type="region of interest" description="Disordered" evidence="1">
    <location>
        <begin position="1"/>
        <end position="34"/>
    </location>
</feature>
<protein>
    <submittedName>
        <fullName evidence="3">Uncharacterized protein</fullName>
    </submittedName>
</protein>
<keyword evidence="2" id="KW-1133">Transmembrane helix</keyword>
<evidence type="ECO:0000313" key="4">
    <source>
        <dbReference type="Proteomes" id="UP000306102"/>
    </source>
</evidence>
<dbReference type="AlphaFoldDB" id="A0A4S4EK85"/>
<keyword evidence="2" id="KW-0472">Membrane</keyword>
<dbReference type="PANTHER" id="PTHR34368">
    <property type="entry name" value="OS01G0962200 PROTEIN"/>
    <property type="match status" value="1"/>
</dbReference>
<accession>A0A4S4EK85</accession>
<name>A0A4S4EK85_CAMSN</name>
<dbReference type="PANTHER" id="PTHR34368:SF1">
    <property type="entry name" value="OS01G0962200 PROTEIN"/>
    <property type="match status" value="1"/>
</dbReference>
<sequence>MEVGHGRVLTTMRAMEVMSSSSSRSSSSSSKRRKFASNLHEQLLNVNHRYALNSPENLVSSSPASDRLTEECDCPRNLSATEFDKEGLKSLDLNKVESQEACSFENEISMLINCRFRREMTPSSELSIDKDELETSTVTKPSSAASLLRRKHPVAKMPSAVIRRQSSINTNVLVFELLPRFFDDLRPYALVQFVPCIVIPIMAILLPPMYTHSTYWLWAAGFYLLAKVEEAADKPIYKWTHHIVSGHTLKHLCAAMVPVFLTLMLAKRTIETESPGTCPNASKRHTITWGPPLNVGSPHDQVAFGNIGAMLTSTK</sequence>
<dbReference type="Proteomes" id="UP000306102">
    <property type="component" value="Unassembled WGS sequence"/>
</dbReference>
<keyword evidence="2" id="KW-0812">Transmembrane</keyword>
<organism evidence="3 4">
    <name type="scientific">Camellia sinensis var. sinensis</name>
    <name type="common">China tea</name>
    <dbReference type="NCBI Taxonomy" id="542762"/>
    <lineage>
        <taxon>Eukaryota</taxon>
        <taxon>Viridiplantae</taxon>
        <taxon>Streptophyta</taxon>
        <taxon>Embryophyta</taxon>
        <taxon>Tracheophyta</taxon>
        <taxon>Spermatophyta</taxon>
        <taxon>Magnoliopsida</taxon>
        <taxon>eudicotyledons</taxon>
        <taxon>Gunneridae</taxon>
        <taxon>Pentapetalae</taxon>
        <taxon>asterids</taxon>
        <taxon>Ericales</taxon>
        <taxon>Theaceae</taxon>
        <taxon>Camellia</taxon>
    </lineage>
</organism>
<dbReference type="EMBL" id="SDRB02004075">
    <property type="protein sequence ID" value="THG16455.1"/>
    <property type="molecule type" value="Genomic_DNA"/>
</dbReference>
<feature type="transmembrane region" description="Helical" evidence="2">
    <location>
        <begin position="188"/>
        <end position="210"/>
    </location>
</feature>
<evidence type="ECO:0000313" key="3">
    <source>
        <dbReference type="EMBL" id="THG16455.1"/>
    </source>
</evidence>
<feature type="compositionally biased region" description="Low complexity" evidence="1">
    <location>
        <begin position="19"/>
        <end position="29"/>
    </location>
</feature>
<comment type="caution">
    <text evidence="3">The sequence shown here is derived from an EMBL/GenBank/DDBJ whole genome shotgun (WGS) entry which is preliminary data.</text>
</comment>
<gene>
    <name evidence="3" type="ORF">TEA_010222</name>
</gene>
<keyword evidence="4" id="KW-1185">Reference proteome</keyword>
<proteinExistence type="predicted"/>
<dbReference type="STRING" id="542762.A0A4S4EK85"/>
<evidence type="ECO:0000256" key="1">
    <source>
        <dbReference type="SAM" id="MobiDB-lite"/>
    </source>
</evidence>
<reference evidence="3 4" key="1">
    <citation type="journal article" date="2018" name="Proc. Natl. Acad. Sci. U.S.A.">
        <title>Draft genome sequence of Camellia sinensis var. sinensis provides insights into the evolution of the tea genome and tea quality.</title>
        <authorList>
            <person name="Wei C."/>
            <person name="Yang H."/>
            <person name="Wang S."/>
            <person name="Zhao J."/>
            <person name="Liu C."/>
            <person name="Gao L."/>
            <person name="Xia E."/>
            <person name="Lu Y."/>
            <person name="Tai Y."/>
            <person name="She G."/>
            <person name="Sun J."/>
            <person name="Cao H."/>
            <person name="Tong W."/>
            <person name="Gao Q."/>
            <person name="Li Y."/>
            <person name="Deng W."/>
            <person name="Jiang X."/>
            <person name="Wang W."/>
            <person name="Chen Q."/>
            <person name="Zhang S."/>
            <person name="Li H."/>
            <person name="Wu J."/>
            <person name="Wang P."/>
            <person name="Li P."/>
            <person name="Shi C."/>
            <person name="Zheng F."/>
            <person name="Jian J."/>
            <person name="Huang B."/>
            <person name="Shan D."/>
            <person name="Shi M."/>
            <person name="Fang C."/>
            <person name="Yue Y."/>
            <person name="Li F."/>
            <person name="Li D."/>
            <person name="Wei S."/>
            <person name="Han B."/>
            <person name="Jiang C."/>
            <person name="Yin Y."/>
            <person name="Xia T."/>
            <person name="Zhang Z."/>
            <person name="Bennetzen J.L."/>
            <person name="Zhao S."/>
            <person name="Wan X."/>
        </authorList>
    </citation>
    <scope>NUCLEOTIDE SEQUENCE [LARGE SCALE GENOMIC DNA]</scope>
    <source>
        <strain evidence="4">cv. Shuchazao</strain>
        <tissue evidence="3">Leaf</tissue>
    </source>
</reference>